<dbReference type="AlphaFoldDB" id="A0AAX6GVU1"/>
<feature type="region of interest" description="Disordered" evidence="1">
    <location>
        <begin position="117"/>
        <end position="155"/>
    </location>
</feature>
<dbReference type="InterPro" id="IPR024752">
    <property type="entry name" value="Myb/SANT-like_dom"/>
</dbReference>
<reference evidence="3" key="2">
    <citation type="submission" date="2023-04" db="EMBL/GenBank/DDBJ databases">
        <authorList>
            <person name="Bruccoleri R.E."/>
            <person name="Oakeley E.J."/>
            <person name="Faust A.-M."/>
            <person name="Dessus-Babus S."/>
            <person name="Altorfer M."/>
            <person name="Burckhardt D."/>
            <person name="Oertli M."/>
            <person name="Naumann U."/>
            <person name="Petersen F."/>
            <person name="Wong J."/>
        </authorList>
    </citation>
    <scope>NUCLEOTIDE SEQUENCE</scope>
    <source>
        <strain evidence="3">GSM-AAB239-AS_SAM_17_03QT</strain>
        <tissue evidence="3">Leaf</tissue>
    </source>
</reference>
<dbReference type="PANTHER" id="PTHR46929:SF23">
    <property type="entry name" value="L10-INTERACTING MYB DOMAIN-CONTAINING PROTEIN-LIKE"/>
    <property type="match status" value="1"/>
</dbReference>
<dbReference type="PANTHER" id="PTHR46929">
    <property type="entry name" value="EXPRESSED PROTEIN"/>
    <property type="match status" value="1"/>
</dbReference>
<evidence type="ECO:0000256" key="1">
    <source>
        <dbReference type="SAM" id="MobiDB-lite"/>
    </source>
</evidence>
<feature type="region of interest" description="Disordered" evidence="1">
    <location>
        <begin position="43"/>
        <end position="73"/>
    </location>
</feature>
<evidence type="ECO:0000313" key="4">
    <source>
        <dbReference type="Proteomes" id="UP001140949"/>
    </source>
</evidence>
<dbReference type="EMBL" id="JANAVB010015600">
    <property type="protein sequence ID" value="KAJ6832849.1"/>
    <property type="molecule type" value="Genomic_DNA"/>
</dbReference>
<sequence>MSHACDFIDLLGICHIAYIFRRGKMGDNFPNYRHFQFHAGSPFVPPQTKRRSLGTSTGSEGHETGGVQERVTQPCPIHPLVTSRVSQSMPDINWSGNIDPFMDSYSFVVSQGSIPLGLNEDQAESPQKKPKKPSNSSCKNVQKEGGGTPNKRWEDEHTDELLKILAREAEEGKKCDKAFKNSSYILVANMVNAKFGTSYSVSNVTNHLRDWKSKWLDIMKVKDFSGAGWDEDQRMVTMDEDTHDDLKKANITQFNLPAKSKLAQWVNVPIRNFDLMQIVCGDDHARGDRTKDNNVKWGPREYVEVDTPPGSGSHHNAATSQSTKPTGGKRRREASMGNDGMTQLVGSVTSMAEALCTGFKTPIEKMGSKLFALEGYEPDVLMNAYNFLCTDNFEANKFIGLPESFQRAWLDNFMQDK</sequence>
<dbReference type="Pfam" id="PF12776">
    <property type="entry name" value="Myb_DNA-bind_3"/>
    <property type="match status" value="1"/>
</dbReference>
<gene>
    <name evidence="3" type="ORF">M6B38_341940</name>
</gene>
<feature type="domain" description="Myb/SANT-like" evidence="2">
    <location>
        <begin position="152"/>
        <end position="241"/>
    </location>
</feature>
<name>A0AAX6GVU1_IRIPA</name>
<feature type="region of interest" description="Disordered" evidence="1">
    <location>
        <begin position="301"/>
        <end position="341"/>
    </location>
</feature>
<feature type="compositionally biased region" description="Polar residues" evidence="1">
    <location>
        <begin position="313"/>
        <end position="325"/>
    </location>
</feature>
<evidence type="ECO:0000313" key="3">
    <source>
        <dbReference type="EMBL" id="KAJ6832849.1"/>
    </source>
</evidence>
<proteinExistence type="predicted"/>
<evidence type="ECO:0000259" key="2">
    <source>
        <dbReference type="Pfam" id="PF12776"/>
    </source>
</evidence>
<dbReference type="Proteomes" id="UP001140949">
    <property type="component" value="Unassembled WGS sequence"/>
</dbReference>
<keyword evidence="4" id="KW-1185">Reference proteome</keyword>
<reference evidence="3" key="1">
    <citation type="journal article" date="2023" name="GigaByte">
        <title>Genome assembly of the bearded iris, Iris pallida Lam.</title>
        <authorList>
            <person name="Bruccoleri R.E."/>
            <person name="Oakeley E.J."/>
            <person name="Faust A.M.E."/>
            <person name="Altorfer M."/>
            <person name="Dessus-Babus S."/>
            <person name="Burckhardt D."/>
            <person name="Oertli M."/>
            <person name="Naumann U."/>
            <person name="Petersen F."/>
            <person name="Wong J."/>
        </authorList>
    </citation>
    <scope>NUCLEOTIDE SEQUENCE</scope>
    <source>
        <strain evidence="3">GSM-AAB239-AS_SAM_17_03QT</strain>
    </source>
</reference>
<comment type="caution">
    <text evidence="3">The sequence shown here is derived from an EMBL/GenBank/DDBJ whole genome shotgun (WGS) entry which is preliminary data.</text>
</comment>
<protein>
    <recommendedName>
        <fullName evidence="2">Myb/SANT-like domain-containing protein</fullName>
    </recommendedName>
</protein>
<organism evidence="3 4">
    <name type="scientific">Iris pallida</name>
    <name type="common">Sweet iris</name>
    <dbReference type="NCBI Taxonomy" id="29817"/>
    <lineage>
        <taxon>Eukaryota</taxon>
        <taxon>Viridiplantae</taxon>
        <taxon>Streptophyta</taxon>
        <taxon>Embryophyta</taxon>
        <taxon>Tracheophyta</taxon>
        <taxon>Spermatophyta</taxon>
        <taxon>Magnoliopsida</taxon>
        <taxon>Liliopsida</taxon>
        <taxon>Asparagales</taxon>
        <taxon>Iridaceae</taxon>
        <taxon>Iridoideae</taxon>
        <taxon>Irideae</taxon>
        <taxon>Iris</taxon>
    </lineage>
</organism>
<accession>A0AAX6GVU1</accession>